<accession>A0A6J7P101</accession>
<dbReference type="InterPro" id="IPR000182">
    <property type="entry name" value="GNAT_dom"/>
</dbReference>
<dbReference type="Pfam" id="PF00583">
    <property type="entry name" value="Acetyltransf_1"/>
    <property type="match status" value="1"/>
</dbReference>
<dbReference type="CDD" id="cd04301">
    <property type="entry name" value="NAT_SF"/>
    <property type="match status" value="1"/>
</dbReference>
<dbReference type="PROSITE" id="PS51186">
    <property type="entry name" value="GNAT"/>
    <property type="match status" value="1"/>
</dbReference>
<dbReference type="InterPro" id="IPR016181">
    <property type="entry name" value="Acyl_CoA_acyltransferase"/>
</dbReference>
<name>A0A6J7P101_9ZZZZ</name>
<proteinExistence type="predicted"/>
<dbReference type="EMBL" id="CAFBOU010000076">
    <property type="protein sequence ID" value="CAB4995774.1"/>
    <property type="molecule type" value="Genomic_DNA"/>
</dbReference>
<dbReference type="Gene3D" id="3.40.630.30">
    <property type="match status" value="1"/>
</dbReference>
<protein>
    <submittedName>
        <fullName evidence="2">Unannotated protein</fullName>
    </submittedName>
</protein>
<dbReference type="GO" id="GO:0016747">
    <property type="term" value="F:acyltransferase activity, transferring groups other than amino-acyl groups"/>
    <property type="evidence" value="ECO:0007669"/>
    <property type="project" value="InterPro"/>
</dbReference>
<sequence length="211" mass="23387">METFTTYAPAHRFIEAFLSQDSLSFSVKDEDGTIFAMALGKSPKILECDRLATTRGLQIDSNLFLHRSDWDFYSVDTDEFVTARESDISVNSAEMRDFLTTHAPNSSVWPDDPETLFWGEKRIAATLVALGALVKWRTGQVMFASIATHTEHRNKGLAQELVREMLSRAAKLGVAHVGLGVVATNISAKRAYENVGFNLVNELSSYSFVGS</sequence>
<reference evidence="2" key="1">
    <citation type="submission" date="2020-05" db="EMBL/GenBank/DDBJ databases">
        <authorList>
            <person name="Chiriac C."/>
            <person name="Salcher M."/>
            <person name="Ghai R."/>
            <person name="Kavagutti S V."/>
        </authorList>
    </citation>
    <scope>NUCLEOTIDE SEQUENCE</scope>
</reference>
<evidence type="ECO:0000259" key="1">
    <source>
        <dbReference type="PROSITE" id="PS51186"/>
    </source>
</evidence>
<dbReference type="SUPFAM" id="SSF55729">
    <property type="entry name" value="Acyl-CoA N-acyltransferases (Nat)"/>
    <property type="match status" value="1"/>
</dbReference>
<dbReference type="AlphaFoldDB" id="A0A6J7P101"/>
<gene>
    <name evidence="2" type="ORF">UFOPK4010_00885</name>
</gene>
<evidence type="ECO:0000313" key="2">
    <source>
        <dbReference type="EMBL" id="CAB4995774.1"/>
    </source>
</evidence>
<feature type="domain" description="N-acetyltransferase" evidence="1">
    <location>
        <begin position="78"/>
        <end position="211"/>
    </location>
</feature>
<organism evidence="2">
    <name type="scientific">freshwater metagenome</name>
    <dbReference type="NCBI Taxonomy" id="449393"/>
    <lineage>
        <taxon>unclassified sequences</taxon>
        <taxon>metagenomes</taxon>
        <taxon>ecological metagenomes</taxon>
    </lineage>
</organism>